<evidence type="ECO:0000313" key="2">
    <source>
        <dbReference type="EMBL" id="CCE91468.1"/>
    </source>
</evidence>
<feature type="domain" description="Zn(2)-C6 fungal-type" evidence="1">
    <location>
        <begin position="12"/>
        <end position="45"/>
    </location>
</feature>
<organism evidence="2 3">
    <name type="scientific">Torulaspora delbrueckii</name>
    <name type="common">Yeast</name>
    <name type="synonym">Candida colliculosa</name>
    <dbReference type="NCBI Taxonomy" id="4950"/>
    <lineage>
        <taxon>Eukaryota</taxon>
        <taxon>Fungi</taxon>
        <taxon>Dikarya</taxon>
        <taxon>Ascomycota</taxon>
        <taxon>Saccharomycotina</taxon>
        <taxon>Saccharomycetes</taxon>
        <taxon>Saccharomycetales</taxon>
        <taxon>Saccharomycetaceae</taxon>
        <taxon>Torulaspora</taxon>
    </lineage>
</organism>
<protein>
    <recommendedName>
        <fullName evidence="1">Zn(2)-C6 fungal-type domain-containing protein</fullName>
    </recommendedName>
</protein>
<dbReference type="PROSITE" id="PS50048">
    <property type="entry name" value="ZN2_CY6_FUNGAL_2"/>
    <property type="match status" value="1"/>
</dbReference>
<dbReference type="Proteomes" id="UP000005627">
    <property type="component" value="Chromosome 3"/>
</dbReference>
<keyword evidence="3" id="KW-1185">Reference proteome</keyword>
<dbReference type="STRING" id="1076872.G8ZSH6"/>
<dbReference type="OrthoDB" id="3163292at2759"/>
<reference evidence="2 3" key="1">
    <citation type="journal article" date="2011" name="Proc. Natl. Acad. Sci. U.S.A.">
        <title>Evolutionary erosion of yeast sex chromosomes by mating-type switching accidents.</title>
        <authorList>
            <person name="Gordon J.L."/>
            <person name="Armisen D."/>
            <person name="Proux-Wera E."/>
            <person name="Oheigeartaigh S.S."/>
            <person name="Byrne K.P."/>
            <person name="Wolfe K.H."/>
        </authorList>
    </citation>
    <scope>NUCLEOTIDE SEQUENCE [LARGE SCALE GENOMIC DNA]</scope>
    <source>
        <strain evidence="3">ATCC 10662 / CBS 1146 / NBRC 0425 / NCYC 2629 / NRRL Y-866</strain>
    </source>
</reference>
<dbReference type="InterPro" id="IPR001138">
    <property type="entry name" value="Zn2Cys6_DnaBD"/>
</dbReference>
<name>G8ZSH6_TORDE</name>
<dbReference type="HOGENOM" id="CLU_453555_0_0_1"/>
<dbReference type="EMBL" id="HE616744">
    <property type="protein sequence ID" value="CCE91468.1"/>
    <property type="molecule type" value="Genomic_DNA"/>
</dbReference>
<dbReference type="InParanoid" id="G8ZSH6"/>
<dbReference type="GO" id="GO:0000981">
    <property type="term" value="F:DNA-binding transcription factor activity, RNA polymerase II-specific"/>
    <property type="evidence" value="ECO:0007669"/>
    <property type="project" value="InterPro"/>
</dbReference>
<dbReference type="AlphaFoldDB" id="G8ZSH6"/>
<dbReference type="InterPro" id="IPR036864">
    <property type="entry name" value="Zn2-C6_fun-type_DNA-bd_sf"/>
</dbReference>
<dbReference type="RefSeq" id="XP_003680679.1">
    <property type="nucleotide sequence ID" value="XM_003680631.1"/>
</dbReference>
<dbReference type="GO" id="GO:0008270">
    <property type="term" value="F:zinc ion binding"/>
    <property type="evidence" value="ECO:0007669"/>
    <property type="project" value="InterPro"/>
</dbReference>
<dbReference type="SMART" id="SM00066">
    <property type="entry name" value="GAL4"/>
    <property type="match status" value="1"/>
</dbReference>
<sequence length="602" mass="70127">MTAVSDRKPLRSCARCRKNKIKCDSMETRPGPCSSCVRKGVECNVDYVSPPQRSKEMKMLCDNIRFVKDNVSSLCFIYEKHLQDLVVGNYNRSVKAISCPTRVLKILGKFYVFYIDEDAGSLYINDIPIKLSLLTASFDTFRSLLSKLLSIYFKWDGVGDNDYEDTEVFLARFNVRSMIEDNQLLLLICILNFYFDIPGLNFLEIYDHVLESYCQGACKSNDDTSGLLSKSLLAKLIIGDYHNCHFHSELFIKHFTIYLFLHVVLYGTEHFMTSFMDRYIRTLECIRKKINFDKNWEVKWANFYIRLLNLVEMEVGEENSIDEVELKSMFNGIIDGTECDWTTCFITVVKFNQYLIERKSWPEGEYVRLGLPQVCRKLEDDLKIVSEGKELCERRGFLEIFLCQLLNLNHLLSQNNCSVELKDTDCFDGFTYELVDVVGDQHLPGGYLCQNKYRILKKCYTKLNDDSLVFMERSVGKHYWCIGEGNVVDVVKGDFEAYLSHDDMSLKILKSSCRLIWSLYEYAVYYEMLDRVLYYEPFVWDPQLLLENNGLICQNDDNRVKDVIKEEDIDGSEEPIETILQNVDWIKESADDVLRKIHGVLN</sequence>
<gene>
    <name evidence="2" type="primary">TDEL0C05790</name>
    <name evidence="2" type="ORF">TDEL_0C05790</name>
</gene>
<dbReference type="CDD" id="cd00067">
    <property type="entry name" value="GAL4"/>
    <property type="match status" value="1"/>
</dbReference>
<dbReference type="Gene3D" id="4.10.240.10">
    <property type="entry name" value="Zn(2)-C6 fungal-type DNA-binding domain"/>
    <property type="match status" value="1"/>
</dbReference>
<proteinExistence type="predicted"/>
<evidence type="ECO:0000313" key="3">
    <source>
        <dbReference type="Proteomes" id="UP000005627"/>
    </source>
</evidence>
<dbReference type="SUPFAM" id="SSF57701">
    <property type="entry name" value="Zn2/Cys6 DNA-binding domain"/>
    <property type="match status" value="1"/>
</dbReference>
<dbReference type="PROSITE" id="PS00463">
    <property type="entry name" value="ZN2_CY6_FUNGAL_1"/>
    <property type="match status" value="1"/>
</dbReference>
<accession>G8ZSH6</accession>
<evidence type="ECO:0000259" key="1">
    <source>
        <dbReference type="PROSITE" id="PS50048"/>
    </source>
</evidence>
<dbReference type="KEGG" id="tdl:TDEL_0C05790"/>
<dbReference type="Pfam" id="PF00172">
    <property type="entry name" value="Zn_clus"/>
    <property type="match status" value="1"/>
</dbReference>
<dbReference type="eggNOG" id="ENOG502RZM9">
    <property type="taxonomic scope" value="Eukaryota"/>
</dbReference>
<dbReference type="GeneID" id="11500803"/>